<evidence type="ECO:0000313" key="1">
    <source>
        <dbReference type="EMBL" id="KAL1268491.1"/>
    </source>
</evidence>
<proteinExistence type="predicted"/>
<name>A0ABR3MV59_9TELE</name>
<comment type="caution">
    <text evidence="1">The sequence shown here is derived from an EMBL/GenBank/DDBJ whole genome shotgun (WGS) entry which is preliminary data.</text>
</comment>
<protein>
    <submittedName>
        <fullName evidence="1">Uncharacterized protein</fullName>
    </submittedName>
</protein>
<reference evidence="1 2" key="1">
    <citation type="submission" date="2023-09" db="EMBL/GenBank/DDBJ databases">
        <authorList>
            <person name="Wang M."/>
        </authorList>
    </citation>
    <scope>NUCLEOTIDE SEQUENCE [LARGE SCALE GENOMIC DNA]</scope>
    <source>
        <strain evidence="1">GT-2023</strain>
        <tissue evidence="1">Liver</tissue>
    </source>
</reference>
<accession>A0ABR3MV59</accession>
<keyword evidence="2" id="KW-1185">Reference proteome</keyword>
<gene>
    <name evidence="1" type="ORF">QQF64_033854</name>
</gene>
<sequence>MALGGTLFSCRAPGCCWMITALRFGRQSLQPDQVALQEYLLCWASRTLLQSQGLLVPLCSSTLYTLDLLSSFQELKVISPGFSRQAFAKLLKRCTKIGGRTGQINSDALQRSFLEFSYVSYEKDQLCCGAPFTCPACTPEMLAVSADGNRKLYRFRRETSSDDPGFFEGLFVAEDSAVSRFVDTVQKAVRNFHYSFVDIFLSSDQSDHPSQFQEAELKAELLCTDEVVSQWFSDVKEWAAGDSSKLRHHLRRKLAEDKKLLLQETEKYNSLGLDSATNIDVAVVENSLTGESTVFQIWPWEVHGSH</sequence>
<feature type="non-terminal residue" evidence="1">
    <location>
        <position position="306"/>
    </location>
</feature>
<dbReference type="Proteomes" id="UP001558613">
    <property type="component" value="Unassembled WGS sequence"/>
</dbReference>
<organism evidence="1 2">
    <name type="scientific">Cirrhinus molitorella</name>
    <name type="common">mud carp</name>
    <dbReference type="NCBI Taxonomy" id="172907"/>
    <lineage>
        <taxon>Eukaryota</taxon>
        <taxon>Metazoa</taxon>
        <taxon>Chordata</taxon>
        <taxon>Craniata</taxon>
        <taxon>Vertebrata</taxon>
        <taxon>Euteleostomi</taxon>
        <taxon>Actinopterygii</taxon>
        <taxon>Neopterygii</taxon>
        <taxon>Teleostei</taxon>
        <taxon>Ostariophysi</taxon>
        <taxon>Cypriniformes</taxon>
        <taxon>Cyprinidae</taxon>
        <taxon>Labeoninae</taxon>
        <taxon>Labeonini</taxon>
        <taxon>Cirrhinus</taxon>
    </lineage>
</organism>
<dbReference type="EMBL" id="JAYMGO010000009">
    <property type="protein sequence ID" value="KAL1268491.1"/>
    <property type="molecule type" value="Genomic_DNA"/>
</dbReference>
<evidence type="ECO:0000313" key="2">
    <source>
        <dbReference type="Proteomes" id="UP001558613"/>
    </source>
</evidence>